<dbReference type="RefSeq" id="WP_030117565.1">
    <property type="nucleotide sequence ID" value="NZ_CP070242.1"/>
</dbReference>
<dbReference type="AlphaFoldDB" id="A0ABD7D2E2"/>
<evidence type="ECO:0000313" key="3">
    <source>
        <dbReference type="Proteomes" id="UP000598054"/>
    </source>
</evidence>
<evidence type="ECO:0000313" key="1">
    <source>
        <dbReference type="EMBL" id="QRV35419.1"/>
    </source>
</evidence>
<evidence type="ECO:0000313" key="4">
    <source>
        <dbReference type="Proteomes" id="UP000623926"/>
    </source>
</evidence>
<evidence type="ECO:0008006" key="5">
    <source>
        <dbReference type="Google" id="ProtNLM"/>
    </source>
</evidence>
<proteinExistence type="predicted"/>
<protein>
    <recommendedName>
        <fullName evidence="5">Leucine-rich repeat domain-containing protein</fullName>
    </recommendedName>
</protein>
<gene>
    <name evidence="2" type="ORF">I6J41_17800</name>
    <name evidence="1" type="ORF">I6J42_16205</name>
</gene>
<keyword evidence="3" id="KW-1185">Reference proteome</keyword>
<dbReference type="EMBL" id="CP070245">
    <property type="protein sequence ID" value="QRV35419.1"/>
    <property type="molecule type" value="Genomic_DNA"/>
</dbReference>
<sequence>MDASVQESIRKKVGHEAPFETAELAAITSININSAHSLEGLESLHALRILIMNGCNVPSIGRPLQDMRSLVAVISHNSALCDISGLSELQLDRMDLQRNRIEDLTPLLAQANLMEVNVTGNPLNRHSYRSVIPELMDRGCRVIHSGETEWALGLRMSEEGIPFSYYESAEGYRLCRPGLRFTSVPELNHPIIAPEELDALLTENPSAVASLFEK</sequence>
<organism evidence="1 4">
    <name type="scientific">Streptomyces californicus</name>
    <dbReference type="NCBI Taxonomy" id="67351"/>
    <lineage>
        <taxon>Bacteria</taxon>
        <taxon>Bacillati</taxon>
        <taxon>Actinomycetota</taxon>
        <taxon>Actinomycetes</taxon>
        <taxon>Kitasatosporales</taxon>
        <taxon>Streptomycetaceae</taxon>
        <taxon>Streptomyces</taxon>
    </lineage>
</organism>
<dbReference type="InterPro" id="IPR032675">
    <property type="entry name" value="LRR_dom_sf"/>
</dbReference>
<dbReference type="EMBL" id="CP070249">
    <property type="protein sequence ID" value="QRV42390.1"/>
    <property type="molecule type" value="Genomic_DNA"/>
</dbReference>
<dbReference type="SUPFAM" id="SSF52058">
    <property type="entry name" value="L domain-like"/>
    <property type="match status" value="1"/>
</dbReference>
<evidence type="ECO:0000313" key="2">
    <source>
        <dbReference type="EMBL" id="QRV42390.1"/>
    </source>
</evidence>
<name>A0ABD7D2E2_9ACTN</name>
<dbReference type="Proteomes" id="UP000623926">
    <property type="component" value="Chromosome"/>
</dbReference>
<dbReference type="GeneID" id="63981406"/>
<dbReference type="Proteomes" id="UP000598054">
    <property type="component" value="Chromosome"/>
</dbReference>
<accession>A0ABD7D2E2</accession>
<dbReference type="Gene3D" id="3.80.10.10">
    <property type="entry name" value="Ribonuclease Inhibitor"/>
    <property type="match status" value="1"/>
</dbReference>
<reference evidence="3 4" key="1">
    <citation type="submission" date="2021-02" db="EMBL/GenBank/DDBJ databases">
        <title>FDA dAtabase for Regulatory Grade micrObial Sequences (FDA-ARGOS): Supporting development and validation of Infectious Disease Dx tests.</title>
        <authorList>
            <person name="Sproer C."/>
            <person name="Gronow S."/>
            <person name="Severitt S."/>
            <person name="Schroder I."/>
            <person name="Tallon L."/>
            <person name="Sadzewicz L."/>
            <person name="Zhao X."/>
            <person name="Boylan J."/>
            <person name="Ott S."/>
            <person name="Bowen H."/>
            <person name="Vavikolanu K."/>
            <person name="Mehta A."/>
            <person name="Aluvathingal J."/>
            <person name="Nadendla S."/>
            <person name="Lowell S."/>
            <person name="Myers T."/>
            <person name="Yan Y."/>
            <person name="Sichtig H."/>
        </authorList>
    </citation>
    <scope>NUCLEOTIDE SEQUENCE [LARGE SCALE GENOMIC DNA]</scope>
    <source>
        <strain evidence="2 3">FDAARGOS_1211</strain>
        <strain evidence="1 4">FDAARGOS_1212</strain>
    </source>
</reference>